<evidence type="ECO:0000313" key="3">
    <source>
        <dbReference type="Proteomes" id="UP000235728"/>
    </source>
</evidence>
<proteinExistence type="predicted"/>
<gene>
    <name evidence="2" type="ORF">BM221_005038</name>
</gene>
<evidence type="ECO:0000256" key="1">
    <source>
        <dbReference type="SAM" id="Coils"/>
    </source>
</evidence>
<evidence type="ECO:0000313" key="2">
    <source>
        <dbReference type="EMBL" id="PMB68460.1"/>
    </source>
</evidence>
<feature type="coiled-coil region" evidence="1">
    <location>
        <begin position="245"/>
        <end position="272"/>
    </location>
</feature>
<dbReference type="Proteomes" id="UP000235728">
    <property type="component" value="Unassembled WGS sequence"/>
</dbReference>
<evidence type="ECO:0008006" key="4">
    <source>
        <dbReference type="Google" id="ProtNLM"/>
    </source>
</evidence>
<keyword evidence="1" id="KW-0175">Coiled coil</keyword>
<dbReference type="AlphaFoldDB" id="A0A2N6NMG4"/>
<reference evidence="2 3" key="1">
    <citation type="journal article" date="2016" name="Appl. Microbiol. Biotechnol.">
        <title>Characterization of T-DNA insertion mutants with decreased virulence in the entomopathogenic fungus Beauveria bassiana JEF-007.</title>
        <authorList>
            <person name="Kim S."/>
            <person name="Lee S.J."/>
            <person name="Nai Y.S."/>
            <person name="Yu J.S."/>
            <person name="Lee M.R."/>
            <person name="Yang Y.T."/>
            <person name="Kim J.S."/>
        </authorList>
    </citation>
    <scope>NUCLEOTIDE SEQUENCE [LARGE SCALE GENOMIC DNA]</scope>
    <source>
        <strain evidence="2 3">JEF-007</strain>
    </source>
</reference>
<accession>A0A2N6NMG4</accession>
<sequence>MASQVLPEHWSELNAARRQRHLCVADVNKLKSSCVKDCGKKHVAECKECYRKVLDRLRKRYSESQDREWFSQRRAFLQELDDMFTDAKDYNGSLQAIEAHIESEKEAWYRWVLRKHPDFLEVAEHNAPLEEMRGMLGDPDRSREELVAMMWQGVGKPDDWSDRVDKFAEKVTALKDQPEELKKLYILEFFKDEKQDRVLDYAQPYLDQYQASDRMTLEQIVGRIVDDNHRSKSSQSQRDTHASRLDELRRAKTAFEQKRKESKALLREAQAKSVLYDLPPCAACQRTVLTDEIFSCSLCQAILQMGGNSKLTVYCSEECYRKGQVRDTMQMRHVPSKLTIFQEEHIGKQHDCSAGEQCVQLTDEDTMMTDNSTQAVLCKKCIDDKRATIYCSERCASERLAAHMKEAHGSSSVTDAKSAAVPISEVVGPALERENPTLKIELLS</sequence>
<comment type="caution">
    <text evidence="2">The sequence shown here is derived from an EMBL/GenBank/DDBJ whole genome shotgun (WGS) entry which is preliminary data.</text>
</comment>
<dbReference type="EMBL" id="MRVG01000005">
    <property type="protein sequence ID" value="PMB68460.1"/>
    <property type="molecule type" value="Genomic_DNA"/>
</dbReference>
<dbReference type="OMA" id="FSQRRAF"/>
<protein>
    <recommendedName>
        <fullName evidence="4">MYND-type zinc finger protein samB</fullName>
    </recommendedName>
</protein>
<organism evidence="2 3">
    <name type="scientific">Beauveria bassiana</name>
    <name type="common">White muscardine disease fungus</name>
    <name type="synonym">Tritirachium shiotae</name>
    <dbReference type="NCBI Taxonomy" id="176275"/>
    <lineage>
        <taxon>Eukaryota</taxon>
        <taxon>Fungi</taxon>
        <taxon>Dikarya</taxon>
        <taxon>Ascomycota</taxon>
        <taxon>Pezizomycotina</taxon>
        <taxon>Sordariomycetes</taxon>
        <taxon>Hypocreomycetidae</taxon>
        <taxon>Hypocreales</taxon>
        <taxon>Cordycipitaceae</taxon>
        <taxon>Beauveria</taxon>
    </lineage>
</organism>
<name>A0A2N6NMG4_BEABA</name>